<feature type="active site" description="Proton acceptor" evidence="7">
    <location>
        <position position="206"/>
    </location>
</feature>
<evidence type="ECO:0000256" key="3">
    <source>
        <dbReference type="ARBA" id="ARBA00022670"/>
    </source>
</evidence>
<comment type="similarity">
    <text evidence="1 6">Belongs to the peptidase M42 family.</text>
</comment>
<evidence type="ECO:0000256" key="8">
    <source>
        <dbReference type="PIRSR" id="PIRSR001123-2"/>
    </source>
</evidence>
<dbReference type="Pfam" id="PF05343">
    <property type="entry name" value="Peptidase_M42"/>
    <property type="match status" value="1"/>
</dbReference>
<dbReference type="GO" id="GO:0006508">
    <property type="term" value="P:proteolysis"/>
    <property type="evidence" value="ECO:0007669"/>
    <property type="project" value="UniProtKB-KW"/>
</dbReference>
<comment type="caution">
    <text evidence="9">The sequence shown here is derived from an EMBL/GenBank/DDBJ whole genome shotgun (WGS) entry which is preliminary data.</text>
</comment>
<reference evidence="9 10" key="1">
    <citation type="submission" date="2013-08" db="EMBL/GenBank/DDBJ databases">
        <authorList>
            <person name="Huang J."/>
            <person name="Wang G."/>
        </authorList>
    </citation>
    <scope>NUCLEOTIDE SEQUENCE [LARGE SCALE GENOMIC DNA]</scope>
    <source>
        <strain evidence="9 10">JSM 072002</strain>
    </source>
</reference>
<dbReference type="SUPFAM" id="SSF101821">
    <property type="entry name" value="Aminopeptidase/glucanase lid domain"/>
    <property type="match status" value="1"/>
</dbReference>
<dbReference type="InterPro" id="IPR008007">
    <property type="entry name" value="Peptidase_M42"/>
</dbReference>
<protein>
    <submittedName>
        <fullName evidence="9">Endoglucanase</fullName>
    </submittedName>
</protein>
<dbReference type="InterPro" id="IPR051464">
    <property type="entry name" value="Peptidase_M42_aminopept"/>
</dbReference>
<keyword evidence="2" id="KW-0031">Aminopeptidase</keyword>
<evidence type="ECO:0000313" key="10">
    <source>
        <dbReference type="Proteomes" id="UP000030401"/>
    </source>
</evidence>
<evidence type="ECO:0000256" key="7">
    <source>
        <dbReference type="PIRSR" id="PIRSR001123-1"/>
    </source>
</evidence>
<dbReference type="InterPro" id="IPR023367">
    <property type="entry name" value="Peptidase_M42_dom2"/>
</dbReference>
<feature type="binding site" evidence="8">
    <location>
        <position position="174"/>
    </location>
    <ligand>
        <name>Zn(2+)</name>
        <dbReference type="ChEBI" id="CHEBI:29105"/>
        <label>1</label>
    </ligand>
</feature>
<name>A0A0A5G6D6_9BACI</name>
<dbReference type="SUPFAM" id="SSF53187">
    <property type="entry name" value="Zn-dependent exopeptidases"/>
    <property type="match status" value="1"/>
</dbReference>
<dbReference type="EMBL" id="AVPG01000011">
    <property type="protein sequence ID" value="KGX86738.1"/>
    <property type="molecule type" value="Genomic_DNA"/>
</dbReference>
<keyword evidence="4 8" id="KW-0479">Metal-binding</keyword>
<feature type="binding site" evidence="8">
    <location>
        <position position="65"/>
    </location>
    <ligand>
        <name>Zn(2+)</name>
        <dbReference type="ChEBI" id="CHEBI:29105"/>
        <label>1</label>
    </ligand>
</feature>
<evidence type="ECO:0000256" key="6">
    <source>
        <dbReference type="PIRNR" id="PIRNR001123"/>
    </source>
</evidence>
<organism evidence="9 10">
    <name type="scientific">Pontibacillus litoralis JSM 072002</name>
    <dbReference type="NCBI Taxonomy" id="1385512"/>
    <lineage>
        <taxon>Bacteria</taxon>
        <taxon>Bacillati</taxon>
        <taxon>Bacillota</taxon>
        <taxon>Bacilli</taxon>
        <taxon>Bacillales</taxon>
        <taxon>Bacillaceae</taxon>
        <taxon>Pontibacillus</taxon>
    </lineage>
</organism>
<keyword evidence="10" id="KW-1185">Reference proteome</keyword>
<gene>
    <name evidence="9" type="ORF">N784_03840</name>
</gene>
<dbReference type="Gene3D" id="2.40.30.40">
    <property type="entry name" value="Peptidase M42, domain 2"/>
    <property type="match status" value="1"/>
</dbReference>
<dbReference type="Proteomes" id="UP000030401">
    <property type="component" value="Unassembled WGS sequence"/>
</dbReference>
<dbReference type="Gene3D" id="3.40.630.10">
    <property type="entry name" value="Zn peptidases"/>
    <property type="match status" value="1"/>
</dbReference>
<dbReference type="AlphaFoldDB" id="A0A0A5G6D6"/>
<dbReference type="GO" id="GO:0004177">
    <property type="term" value="F:aminopeptidase activity"/>
    <property type="evidence" value="ECO:0007669"/>
    <property type="project" value="UniProtKB-UniRule"/>
</dbReference>
<feature type="binding site" evidence="8">
    <location>
        <position position="174"/>
    </location>
    <ligand>
        <name>Zn(2+)</name>
        <dbReference type="ChEBI" id="CHEBI:29105"/>
        <label>2</label>
    </ligand>
</feature>
<feature type="binding site" evidence="8">
    <location>
        <position position="207"/>
    </location>
    <ligand>
        <name>Zn(2+)</name>
        <dbReference type="ChEBI" id="CHEBI:29105"/>
        <label>2</label>
    </ligand>
</feature>
<sequence>MEQQQMDFLMELLTTPSPSSLEMGIQKKWLEYVRPYADEIRTDNAGNVIGVLNPEAEFKIMLAGHCDEIGLVINRVDERGFLHFDKMGGINPKAAVGMKVTVLGYGGTVTGVIGVNAQHHGGLKGDFSLENLFIDCGAKSKEEMERYVQIGDLAVYKREPEILMDRYLSGRGLDNRTGSFIVAEVLRQLSQHNLNVGVYAASTVNEETNMGGAYFAAAGIEPTMAIAVDVTFATDYPKVDSNKHGDVRLEKGPVLAKGAPINRKMNKPLENAAKSLNLNVQYELTPRMTGTDADKMRLTGQGVPVSLVSLPLRYMHSPVETASMQDIEEEIALLVHMIKEMTGEESLNPLED</sequence>
<evidence type="ECO:0000256" key="4">
    <source>
        <dbReference type="ARBA" id="ARBA00022723"/>
    </source>
</evidence>
<dbReference type="PIRSF" id="PIRSF001123">
    <property type="entry name" value="PepA_GA"/>
    <property type="match status" value="1"/>
</dbReference>
<keyword evidence="5" id="KW-0378">Hydrolase</keyword>
<feature type="binding site" evidence="8">
    <location>
        <position position="229"/>
    </location>
    <ligand>
        <name>Zn(2+)</name>
        <dbReference type="ChEBI" id="CHEBI:29105"/>
        <label>1</label>
    </ligand>
</feature>
<proteinExistence type="inferred from homology"/>
<evidence type="ECO:0000256" key="1">
    <source>
        <dbReference type="ARBA" id="ARBA00006272"/>
    </source>
</evidence>
<accession>A0A0A5G6D6</accession>
<feature type="binding site" evidence="8">
    <location>
        <position position="316"/>
    </location>
    <ligand>
        <name>Zn(2+)</name>
        <dbReference type="ChEBI" id="CHEBI:29105"/>
        <label>2</label>
    </ligand>
</feature>
<dbReference type="eggNOG" id="COG1363">
    <property type="taxonomic scope" value="Bacteria"/>
</dbReference>
<dbReference type="PANTHER" id="PTHR32481:SF0">
    <property type="entry name" value="AMINOPEPTIDASE YPDE-RELATED"/>
    <property type="match status" value="1"/>
</dbReference>
<evidence type="ECO:0000256" key="2">
    <source>
        <dbReference type="ARBA" id="ARBA00022438"/>
    </source>
</evidence>
<evidence type="ECO:0000313" key="9">
    <source>
        <dbReference type="EMBL" id="KGX86738.1"/>
    </source>
</evidence>
<dbReference type="PANTHER" id="PTHR32481">
    <property type="entry name" value="AMINOPEPTIDASE"/>
    <property type="match status" value="1"/>
</dbReference>
<evidence type="ECO:0000256" key="5">
    <source>
        <dbReference type="ARBA" id="ARBA00022801"/>
    </source>
</evidence>
<keyword evidence="3" id="KW-0645">Protease</keyword>
<dbReference type="GO" id="GO:0046872">
    <property type="term" value="F:metal ion binding"/>
    <property type="evidence" value="ECO:0007669"/>
    <property type="project" value="UniProtKB-UniRule"/>
</dbReference>
<dbReference type="STRING" id="1385512.N784_03840"/>
<comment type="cofactor">
    <cofactor evidence="8">
        <name>a divalent metal cation</name>
        <dbReference type="ChEBI" id="CHEBI:60240"/>
    </cofactor>
    <text evidence="8">Binds 2 divalent metal cations per subunit.</text>
</comment>